<accession>A0AAD4SDM8</accession>
<evidence type="ECO:0000313" key="1">
    <source>
        <dbReference type="EMBL" id="KAI3900099.1"/>
    </source>
</evidence>
<dbReference type="InterPro" id="IPR004320">
    <property type="entry name" value="BPS1_pln"/>
</dbReference>
<dbReference type="AlphaFoldDB" id="A0AAD4SDM8"/>
<organism evidence="1 2">
    <name type="scientific">Papaver atlanticum</name>
    <dbReference type="NCBI Taxonomy" id="357466"/>
    <lineage>
        <taxon>Eukaryota</taxon>
        <taxon>Viridiplantae</taxon>
        <taxon>Streptophyta</taxon>
        <taxon>Embryophyta</taxon>
        <taxon>Tracheophyta</taxon>
        <taxon>Spermatophyta</taxon>
        <taxon>Magnoliopsida</taxon>
        <taxon>Ranunculales</taxon>
        <taxon>Papaveraceae</taxon>
        <taxon>Papaveroideae</taxon>
        <taxon>Papaver</taxon>
    </lineage>
</organism>
<proteinExistence type="predicted"/>
<dbReference type="Proteomes" id="UP001202328">
    <property type="component" value="Unassembled WGS sequence"/>
</dbReference>
<dbReference type="GO" id="GO:0048364">
    <property type="term" value="P:root development"/>
    <property type="evidence" value="ECO:0007669"/>
    <property type="project" value="InterPro"/>
</dbReference>
<comment type="caution">
    <text evidence="1">The sequence shown here is derived from an EMBL/GenBank/DDBJ whole genome shotgun (WGS) entry which is preliminary data.</text>
</comment>
<keyword evidence="2" id="KW-1185">Reference proteome</keyword>
<dbReference type="Pfam" id="PF03087">
    <property type="entry name" value="BPS1"/>
    <property type="match status" value="1"/>
</dbReference>
<dbReference type="PANTHER" id="PTHR33070">
    <property type="entry name" value="OS06G0725500 PROTEIN"/>
    <property type="match status" value="1"/>
</dbReference>
<protein>
    <submittedName>
        <fullName evidence="1">Uncharacterized protein</fullName>
    </submittedName>
</protein>
<dbReference type="EMBL" id="JAJJMB010011750">
    <property type="protein sequence ID" value="KAI3900099.1"/>
    <property type="molecule type" value="Genomic_DNA"/>
</dbReference>
<reference evidence="1" key="1">
    <citation type="submission" date="2022-04" db="EMBL/GenBank/DDBJ databases">
        <title>A functionally conserved STORR gene fusion in Papaver species that diverged 16.8 million years ago.</title>
        <authorList>
            <person name="Catania T."/>
        </authorList>
    </citation>
    <scope>NUCLEOTIDE SEQUENCE</scope>
    <source>
        <strain evidence="1">S-188037</strain>
    </source>
</reference>
<dbReference type="PANTHER" id="PTHR33070:SF120">
    <property type="entry name" value="EXPRESSED PROTEIN"/>
    <property type="match status" value="1"/>
</dbReference>
<name>A0AAD4SDM8_9MAGN</name>
<gene>
    <name evidence="1" type="ORF">MKW98_000999</name>
</gene>
<sequence>MASSNKTFHARTISLPTTSYPLTLVVEEPLCRLRSSELATSSSSISNNLARIKDLYESVEDFLWTHDAKCLDTVLDGSIMLLDVCSTIKDLQSSIRRCSNEVDTYMTSRKKVAKNRSLIFKLMSAKGEAQQISKVMKFDIALKSKQVEVKDIQKPLKAVEMNLQDLEDGLESVFRKPTGTDSYGYQLPDMDTHFKMHLKALEIPISGDIEPNPPSPTSSSAFYTTTIKSALTSVWQWSLLKVEEFRKKNWKHG</sequence>
<dbReference type="GO" id="GO:0048367">
    <property type="term" value="P:shoot system development"/>
    <property type="evidence" value="ECO:0007669"/>
    <property type="project" value="InterPro"/>
</dbReference>
<evidence type="ECO:0000313" key="2">
    <source>
        <dbReference type="Proteomes" id="UP001202328"/>
    </source>
</evidence>